<feature type="transmembrane region" description="Helical" evidence="4">
    <location>
        <begin position="194"/>
        <end position="221"/>
    </location>
</feature>
<evidence type="ECO:0000256" key="4">
    <source>
        <dbReference type="SAM" id="Phobius"/>
    </source>
</evidence>
<gene>
    <name evidence="6" type="ORF">H8E19_07540</name>
</gene>
<feature type="transmembrane region" description="Helical" evidence="4">
    <location>
        <begin position="14"/>
        <end position="34"/>
    </location>
</feature>
<keyword evidence="1 4" id="KW-0812">Transmembrane</keyword>
<dbReference type="Proteomes" id="UP000650524">
    <property type="component" value="Unassembled WGS sequence"/>
</dbReference>
<sequence length="252" mass="27194">MVTSIETQLGWRTAMFVVGAMILLIYIPIALFVIRLPKNGYVAAHEGSPQIDVNHLSQSDNHAISLLNALKTSQFWSLFGIFGFCILCLGLIITHLVPFARDTGISPMSAASLLTTMGLCSIAGRLTAGFLSDRIGASRVLFCGLLLQGVMILWLSWMNSLGMFYFFAFLFGISYGGNLVMIPRLTASIFGVKYMGAIYGSLSVADGIGFAIGPVLAGYLFDISGSYNEAFLITAVGVFLAVSLTFALRNKR</sequence>
<organism evidence="6 7">
    <name type="scientific">Candidatus Desulfacyla euxinica</name>
    <dbReference type="NCBI Taxonomy" id="2841693"/>
    <lineage>
        <taxon>Bacteria</taxon>
        <taxon>Deltaproteobacteria</taxon>
        <taxon>Candidatus Desulfacyla</taxon>
    </lineage>
</organism>
<dbReference type="AlphaFoldDB" id="A0A8J6MYP9"/>
<feature type="domain" description="Major facilitator superfamily (MFS) profile" evidence="5">
    <location>
        <begin position="1"/>
        <end position="252"/>
    </location>
</feature>
<dbReference type="PANTHER" id="PTHR11360:SF290">
    <property type="entry name" value="MONOCARBOXYLATE MFS PERMEASE"/>
    <property type="match status" value="1"/>
</dbReference>
<dbReference type="Pfam" id="PF07690">
    <property type="entry name" value="MFS_1"/>
    <property type="match status" value="1"/>
</dbReference>
<feature type="transmembrane region" description="Helical" evidence="4">
    <location>
        <begin position="140"/>
        <end position="157"/>
    </location>
</feature>
<evidence type="ECO:0000256" key="1">
    <source>
        <dbReference type="ARBA" id="ARBA00022692"/>
    </source>
</evidence>
<feature type="transmembrane region" description="Helical" evidence="4">
    <location>
        <begin position="163"/>
        <end position="182"/>
    </location>
</feature>
<feature type="transmembrane region" description="Helical" evidence="4">
    <location>
        <begin position="109"/>
        <end position="128"/>
    </location>
</feature>
<evidence type="ECO:0000259" key="5">
    <source>
        <dbReference type="PROSITE" id="PS50850"/>
    </source>
</evidence>
<feature type="transmembrane region" description="Helical" evidence="4">
    <location>
        <begin position="75"/>
        <end position="97"/>
    </location>
</feature>
<feature type="transmembrane region" description="Helical" evidence="4">
    <location>
        <begin position="227"/>
        <end position="248"/>
    </location>
</feature>
<dbReference type="InterPro" id="IPR011701">
    <property type="entry name" value="MFS"/>
</dbReference>
<dbReference type="Gene3D" id="1.20.1250.20">
    <property type="entry name" value="MFS general substrate transporter like domains"/>
    <property type="match status" value="1"/>
</dbReference>
<dbReference type="PROSITE" id="PS50850">
    <property type="entry name" value="MFS"/>
    <property type="match status" value="1"/>
</dbReference>
<dbReference type="InterPro" id="IPR020846">
    <property type="entry name" value="MFS_dom"/>
</dbReference>
<dbReference type="EMBL" id="JACNJD010000198">
    <property type="protein sequence ID" value="MBC8177244.1"/>
    <property type="molecule type" value="Genomic_DNA"/>
</dbReference>
<evidence type="ECO:0000256" key="2">
    <source>
        <dbReference type="ARBA" id="ARBA00022989"/>
    </source>
</evidence>
<dbReference type="InterPro" id="IPR036259">
    <property type="entry name" value="MFS_trans_sf"/>
</dbReference>
<keyword evidence="3 4" id="KW-0472">Membrane</keyword>
<keyword evidence="2 4" id="KW-1133">Transmembrane helix</keyword>
<reference evidence="6 7" key="1">
    <citation type="submission" date="2020-08" db="EMBL/GenBank/DDBJ databases">
        <title>Bridging the membrane lipid divide: bacteria of the FCB group superphylum have the potential to synthesize archaeal ether lipids.</title>
        <authorList>
            <person name="Villanueva L."/>
            <person name="Von Meijenfeldt F.A.B."/>
            <person name="Westbye A.B."/>
            <person name="Yadav S."/>
            <person name="Hopmans E.C."/>
            <person name="Dutilh B.E."/>
            <person name="Sinninghe Damste J.S."/>
        </authorList>
    </citation>
    <scope>NUCLEOTIDE SEQUENCE [LARGE SCALE GENOMIC DNA]</scope>
    <source>
        <strain evidence="6">NIOZ-UU27</strain>
    </source>
</reference>
<evidence type="ECO:0000256" key="3">
    <source>
        <dbReference type="ARBA" id="ARBA00023136"/>
    </source>
</evidence>
<accession>A0A8J6MYP9</accession>
<proteinExistence type="predicted"/>
<dbReference type="SUPFAM" id="SSF103473">
    <property type="entry name" value="MFS general substrate transporter"/>
    <property type="match status" value="1"/>
</dbReference>
<dbReference type="InterPro" id="IPR050327">
    <property type="entry name" value="Proton-linked_MCT"/>
</dbReference>
<dbReference type="PANTHER" id="PTHR11360">
    <property type="entry name" value="MONOCARBOXYLATE TRANSPORTER"/>
    <property type="match status" value="1"/>
</dbReference>
<name>A0A8J6MYP9_9DELT</name>
<dbReference type="GO" id="GO:0022857">
    <property type="term" value="F:transmembrane transporter activity"/>
    <property type="evidence" value="ECO:0007669"/>
    <property type="project" value="InterPro"/>
</dbReference>
<protein>
    <submittedName>
        <fullName evidence="6">MFS transporter</fullName>
    </submittedName>
</protein>
<evidence type="ECO:0000313" key="7">
    <source>
        <dbReference type="Proteomes" id="UP000650524"/>
    </source>
</evidence>
<evidence type="ECO:0000313" key="6">
    <source>
        <dbReference type="EMBL" id="MBC8177244.1"/>
    </source>
</evidence>
<comment type="caution">
    <text evidence="6">The sequence shown here is derived from an EMBL/GenBank/DDBJ whole genome shotgun (WGS) entry which is preliminary data.</text>
</comment>